<dbReference type="Proteomes" id="UP000266188">
    <property type="component" value="Unassembled WGS sequence"/>
</dbReference>
<comment type="caution">
    <text evidence="1">The sequence shown here is derived from an EMBL/GenBank/DDBJ whole genome shotgun (WGS) entry which is preliminary data.</text>
</comment>
<evidence type="ECO:0000313" key="2">
    <source>
        <dbReference type="Proteomes" id="UP000266188"/>
    </source>
</evidence>
<organism evidence="1 2">
    <name type="scientific">Aspergillus sclerotialis</name>
    <dbReference type="NCBI Taxonomy" id="2070753"/>
    <lineage>
        <taxon>Eukaryota</taxon>
        <taxon>Fungi</taxon>
        <taxon>Dikarya</taxon>
        <taxon>Ascomycota</taxon>
        <taxon>Pezizomycotina</taxon>
        <taxon>Eurotiomycetes</taxon>
        <taxon>Eurotiomycetidae</taxon>
        <taxon>Eurotiales</taxon>
        <taxon>Aspergillaceae</taxon>
        <taxon>Aspergillus</taxon>
        <taxon>Aspergillus subgen. Polypaecilum</taxon>
    </lineage>
</organism>
<protein>
    <submittedName>
        <fullName evidence="1">Uncharacterized protein</fullName>
    </submittedName>
</protein>
<accession>A0A3A2ZE37</accession>
<dbReference type="EMBL" id="MVGC01000230">
    <property type="protein sequence ID" value="RJE21419.1"/>
    <property type="molecule type" value="Genomic_DNA"/>
</dbReference>
<keyword evidence="2" id="KW-1185">Reference proteome</keyword>
<evidence type="ECO:0000313" key="1">
    <source>
        <dbReference type="EMBL" id="RJE21419.1"/>
    </source>
</evidence>
<reference evidence="2" key="1">
    <citation type="submission" date="2017-02" db="EMBL/GenBank/DDBJ databases">
        <authorList>
            <person name="Tafer H."/>
            <person name="Lopandic K."/>
        </authorList>
    </citation>
    <scope>NUCLEOTIDE SEQUENCE [LARGE SCALE GENOMIC DNA]</scope>
    <source>
        <strain evidence="2">CBS 366.77</strain>
    </source>
</reference>
<gene>
    <name evidence="1" type="ORF">PHISCL_06250</name>
</gene>
<proteinExistence type="predicted"/>
<name>A0A3A2ZE37_9EURO</name>
<sequence>MPMNWFTTFPSSCCSPTSPSQLVEAAEAWDSISELVALSQQLPAIIICWVVSTLRKVGYDGSVVPGANATLLSVPEPILEAPNAIEYELGTISMLLVSLPGESV</sequence>
<dbReference type="AlphaFoldDB" id="A0A3A2ZE37"/>